<evidence type="ECO:0000313" key="2">
    <source>
        <dbReference type="Proteomes" id="UP000285120"/>
    </source>
</evidence>
<dbReference type="RefSeq" id="WP_120192436.1">
    <property type="nucleotide sequence ID" value="NZ_RAPK01000007.1"/>
</dbReference>
<dbReference type="PANTHER" id="PTHR48098:SF3">
    <property type="entry name" value="IRON(III) ENTEROBACTIN ESTERASE"/>
    <property type="match status" value="1"/>
</dbReference>
<name>A0A419V6N4_9BACL</name>
<sequence length="242" mass="28028">MNGTTERITLHSDILEHTFELYVYLPAHYNPLYTYHLALTQDGRDYFRLGKIAEHIETAMDEGARQTIVVGVPYPSVRQRREWYHPKSEKSEDYLAFIVKELLPFLDKTYQTWNLSHGRTLLGDSLAGTVSLRAALRYPNTFSRVVMHSPYSDDNIAAEVDNAENTGHFDIYHTIGLEEHTVKTTNGTYEDFLEPNRKLAEALEKKGARYCYKELEGGHFWKVWEADMLPALRFMYDITPPS</sequence>
<dbReference type="OrthoDB" id="9803578at2"/>
<comment type="caution">
    <text evidence="1">The sequence shown here is derived from an EMBL/GenBank/DDBJ whole genome shotgun (WGS) entry which is preliminary data.</text>
</comment>
<dbReference type="Proteomes" id="UP000285120">
    <property type="component" value="Unassembled WGS sequence"/>
</dbReference>
<dbReference type="InterPro" id="IPR029058">
    <property type="entry name" value="AB_hydrolase_fold"/>
</dbReference>
<keyword evidence="2" id="KW-1185">Reference proteome</keyword>
<dbReference type="InterPro" id="IPR050583">
    <property type="entry name" value="Mycobacterial_A85_antigen"/>
</dbReference>
<reference evidence="1 2" key="1">
    <citation type="submission" date="2018-09" db="EMBL/GenBank/DDBJ databases">
        <title>Genomic Encyclopedia of Archaeal and Bacterial Type Strains, Phase II (KMG-II): from individual species to whole genera.</title>
        <authorList>
            <person name="Goeker M."/>
        </authorList>
    </citation>
    <scope>NUCLEOTIDE SEQUENCE [LARGE SCALE GENOMIC DNA]</scope>
    <source>
        <strain evidence="1 2">DSM 17008</strain>
    </source>
</reference>
<proteinExistence type="predicted"/>
<dbReference type="PANTHER" id="PTHR48098">
    <property type="entry name" value="ENTEROCHELIN ESTERASE-RELATED"/>
    <property type="match status" value="1"/>
</dbReference>
<protein>
    <submittedName>
        <fullName evidence="1">Enterochelin esterase-like enzyme</fullName>
    </submittedName>
</protein>
<evidence type="ECO:0000313" key="1">
    <source>
        <dbReference type="EMBL" id="RKD75566.1"/>
    </source>
</evidence>
<dbReference type="Pfam" id="PF00756">
    <property type="entry name" value="Esterase"/>
    <property type="match status" value="1"/>
</dbReference>
<dbReference type="InterPro" id="IPR000801">
    <property type="entry name" value="Esterase-like"/>
</dbReference>
<gene>
    <name evidence="1" type="ORF">ATL39_1267</name>
</gene>
<dbReference type="Gene3D" id="3.40.50.1820">
    <property type="entry name" value="alpha/beta hydrolase"/>
    <property type="match status" value="1"/>
</dbReference>
<dbReference type="AlphaFoldDB" id="A0A419V6N4"/>
<dbReference type="SUPFAM" id="SSF53474">
    <property type="entry name" value="alpha/beta-Hydrolases"/>
    <property type="match status" value="1"/>
</dbReference>
<dbReference type="EMBL" id="RAPK01000007">
    <property type="protein sequence ID" value="RKD75566.1"/>
    <property type="molecule type" value="Genomic_DNA"/>
</dbReference>
<accession>A0A419V6N4</accession>
<organism evidence="1 2">
    <name type="scientific">Sinobaca qinghaiensis</name>
    <dbReference type="NCBI Taxonomy" id="342944"/>
    <lineage>
        <taxon>Bacteria</taxon>
        <taxon>Bacillati</taxon>
        <taxon>Bacillota</taxon>
        <taxon>Bacilli</taxon>
        <taxon>Bacillales</taxon>
        <taxon>Sporolactobacillaceae</taxon>
        <taxon>Sinobaca</taxon>
    </lineage>
</organism>